<dbReference type="PANTHER" id="PTHR44688:SF16">
    <property type="entry name" value="DNA-BINDING TRANSCRIPTIONAL ACTIVATOR DEVR_DOSR"/>
    <property type="match status" value="1"/>
</dbReference>
<evidence type="ECO:0000256" key="2">
    <source>
        <dbReference type="ARBA" id="ARBA00023125"/>
    </source>
</evidence>
<feature type="transmembrane region" description="Helical" evidence="4">
    <location>
        <begin position="112"/>
        <end position="136"/>
    </location>
</feature>
<feature type="transmembrane region" description="Helical" evidence="4">
    <location>
        <begin position="148"/>
        <end position="165"/>
    </location>
</feature>
<feature type="transmembrane region" description="Helical" evidence="4">
    <location>
        <begin position="314"/>
        <end position="339"/>
    </location>
</feature>
<feature type="transmembrane region" description="Helical" evidence="4">
    <location>
        <begin position="21"/>
        <end position="41"/>
    </location>
</feature>
<feature type="domain" description="HTH luxR-type" evidence="5">
    <location>
        <begin position="425"/>
        <end position="493"/>
    </location>
</feature>
<proteinExistence type="predicted"/>
<organism evidence="6">
    <name type="scientific">Muribaculaceae bacterium Z82</name>
    <dbReference type="NCBI Taxonomy" id="2304548"/>
    <lineage>
        <taxon>Bacteria</taxon>
        <taxon>Pseudomonadati</taxon>
        <taxon>Bacteroidota</taxon>
        <taxon>Bacteroidia</taxon>
        <taxon>Bacteroidales</taxon>
        <taxon>Muribaculaceae</taxon>
    </lineage>
</organism>
<evidence type="ECO:0000256" key="3">
    <source>
        <dbReference type="ARBA" id="ARBA00023163"/>
    </source>
</evidence>
<keyword evidence="4" id="KW-0472">Membrane</keyword>
<dbReference type="GO" id="GO:0006355">
    <property type="term" value="P:regulation of DNA-templated transcription"/>
    <property type="evidence" value="ECO:0007669"/>
    <property type="project" value="InterPro"/>
</dbReference>
<dbReference type="Gene3D" id="1.10.10.10">
    <property type="entry name" value="Winged helix-like DNA-binding domain superfamily/Winged helix DNA-binding domain"/>
    <property type="match status" value="1"/>
</dbReference>
<dbReference type="GO" id="GO:0003677">
    <property type="term" value="F:DNA binding"/>
    <property type="evidence" value="ECO:0007669"/>
    <property type="project" value="UniProtKB-KW"/>
</dbReference>
<feature type="transmembrane region" description="Helical" evidence="4">
    <location>
        <begin position="256"/>
        <end position="278"/>
    </location>
</feature>
<dbReference type="EMBL" id="QWKH01000069">
    <property type="protein sequence ID" value="NBI35050.1"/>
    <property type="molecule type" value="Genomic_DNA"/>
</dbReference>
<comment type="caution">
    <text evidence="6">The sequence shown here is derived from an EMBL/GenBank/DDBJ whole genome shotgun (WGS) entry which is preliminary data.</text>
</comment>
<protein>
    <recommendedName>
        <fullName evidence="5">HTH luxR-type domain-containing protein</fullName>
    </recommendedName>
</protein>
<dbReference type="CDD" id="cd06170">
    <property type="entry name" value="LuxR_C_like"/>
    <property type="match status" value="1"/>
</dbReference>
<dbReference type="SMART" id="SM00421">
    <property type="entry name" value="HTH_LUXR"/>
    <property type="match status" value="1"/>
</dbReference>
<evidence type="ECO:0000256" key="1">
    <source>
        <dbReference type="ARBA" id="ARBA00023015"/>
    </source>
</evidence>
<sequence>MQNTMKPSDARAYAENVNWKLSGLGFLNGWVYSAFFTDALIPLSDERSAFLGLFWITSLLSVSLGLLATLLLYNFLRPLLNSKAAQYVSGSCVSLGSIGIALANAFGGEAWALVGFLGAALTGLGAAFLYTLWGILYCSARRDETEQIMPVAMLIAMLVTLLMFLLRGWGTVVLVAALPLVSIFMYRENIGSRFSDIHSEDAQCGKPARRQEFRQGSQTKPKWSGSLIRAALPIFILWVVYTFLRESVFSSSVQNYSMSYFPAIATGVLVAMISLVFYISNARSLTFLSIYKLVIPLTFLSMLLVLLLDTPHISVSYSFSFASLLLFDAYIWLLCPVLYQGKRGSLINSAILLRFAVQFGGFVGALLAPFLLDFDRTLVIPALMTILASTVFITLPEQGLKSAFEESAACVNVDSRTPEDAYGEKTKLLAVSYGLSNRETEILGYLVKGRDLPYIRDTLYISRNTVNTHIKHIYTKLGIHTKQELIDLFEATKSGSKEI</sequence>
<keyword evidence="3" id="KW-0804">Transcription</keyword>
<feature type="transmembrane region" description="Helical" evidence="4">
    <location>
        <begin position="227"/>
        <end position="244"/>
    </location>
</feature>
<keyword evidence="4" id="KW-0812">Transmembrane</keyword>
<feature type="transmembrane region" description="Helical" evidence="4">
    <location>
        <begin position="351"/>
        <end position="372"/>
    </location>
</feature>
<feature type="transmembrane region" description="Helical" evidence="4">
    <location>
        <begin position="378"/>
        <end position="395"/>
    </location>
</feature>
<feature type="transmembrane region" description="Helical" evidence="4">
    <location>
        <begin position="290"/>
        <end position="308"/>
    </location>
</feature>
<keyword evidence="4" id="KW-1133">Transmembrane helix</keyword>
<accession>A0A7C9NZV8</accession>
<evidence type="ECO:0000256" key="4">
    <source>
        <dbReference type="SAM" id="Phobius"/>
    </source>
</evidence>
<evidence type="ECO:0000313" key="6">
    <source>
        <dbReference type="EMBL" id="NBI35050.1"/>
    </source>
</evidence>
<dbReference type="PROSITE" id="PS50043">
    <property type="entry name" value="HTH_LUXR_2"/>
    <property type="match status" value="1"/>
</dbReference>
<reference evidence="6" key="1">
    <citation type="submission" date="2018-08" db="EMBL/GenBank/DDBJ databases">
        <title>Murine metabolic-syndrome-specific gut microbial biobank.</title>
        <authorList>
            <person name="Liu C."/>
        </authorList>
    </citation>
    <scope>NUCLEOTIDE SEQUENCE [LARGE SCALE GENOMIC DNA]</scope>
    <source>
        <strain evidence="6">Z82</strain>
    </source>
</reference>
<dbReference type="AlphaFoldDB" id="A0A7C9NZV8"/>
<dbReference type="SUPFAM" id="SSF46894">
    <property type="entry name" value="C-terminal effector domain of the bipartite response regulators"/>
    <property type="match status" value="1"/>
</dbReference>
<feature type="transmembrane region" description="Helical" evidence="4">
    <location>
        <begin position="53"/>
        <end position="75"/>
    </location>
</feature>
<keyword evidence="2" id="KW-0238">DNA-binding</keyword>
<dbReference type="PANTHER" id="PTHR44688">
    <property type="entry name" value="DNA-BINDING TRANSCRIPTIONAL ACTIVATOR DEVR_DOSR"/>
    <property type="match status" value="1"/>
</dbReference>
<dbReference type="InterPro" id="IPR000792">
    <property type="entry name" value="Tscrpt_reg_LuxR_C"/>
</dbReference>
<feature type="transmembrane region" description="Helical" evidence="4">
    <location>
        <begin position="171"/>
        <end position="187"/>
    </location>
</feature>
<feature type="transmembrane region" description="Helical" evidence="4">
    <location>
        <begin position="87"/>
        <end position="106"/>
    </location>
</feature>
<dbReference type="InterPro" id="IPR036388">
    <property type="entry name" value="WH-like_DNA-bd_sf"/>
</dbReference>
<dbReference type="PRINTS" id="PR00038">
    <property type="entry name" value="HTHLUXR"/>
</dbReference>
<dbReference type="Pfam" id="PF00196">
    <property type="entry name" value="GerE"/>
    <property type="match status" value="1"/>
</dbReference>
<gene>
    <name evidence="6" type="ORF">D1639_08435</name>
</gene>
<name>A0A7C9NZV8_9BACT</name>
<dbReference type="InterPro" id="IPR016032">
    <property type="entry name" value="Sig_transdc_resp-reg_C-effctor"/>
</dbReference>
<keyword evidence="1" id="KW-0805">Transcription regulation</keyword>
<evidence type="ECO:0000259" key="5">
    <source>
        <dbReference type="PROSITE" id="PS50043"/>
    </source>
</evidence>